<gene>
    <name evidence="3" type="ORF">COU95_02085</name>
</gene>
<accession>A0A2M8L3L0</accession>
<dbReference type="InterPro" id="IPR050922">
    <property type="entry name" value="LytR/CpsA/Psr_CW_biosynth"/>
</dbReference>
<organism evidence="3 4">
    <name type="scientific">Candidatus Shapirobacteria bacterium CG10_big_fil_rev_8_21_14_0_10_40_9</name>
    <dbReference type="NCBI Taxonomy" id="1974888"/>
    <lineage>
        <taxon>Bacteria</taxon>
        <taxon>Candidatus Shapironibacteriota</taxon>
    </lineage>
</organism>
<keyword evidence="1" id="KW-0812">Transmembrane</keyword>
<keyword evidence="1" id="KW-1133">Transmembrane helix</keyword>
<proteinExistence type="predicted"/>
<reference evidence="4" key="1">
    <citation type="submission" date="2017-09" db="EMBL/GenBank/DDBJ databases">
        <title>Depth-based differentiation of microbial function through sediment-hosted aquifers and enrichment of novel symbionts in the deep terrestrial subsurface.</title>
        <authorList>
            <person name="Probst A.J."/>
            <person name="Ladd B."/>
            <person name="Jarett J.K."/>
            <person name="Geller-Mcgrath D.E."/>
            <person name="Sieber C.M.K."/>
            <person name="Emerson J.B."/>
            <person name="Anantharaman K."/>
            <person name="Thomas B.C."/>
            <person name="Malmstrom R."/>
            <person name="Stieglmeier M."/>
            <person name="Klingl A."/>
            <person name="Woyke T."/>
            <person name="Ryan C.M."/>
            <person name="Banfield J.F."/>
        </authorList>
    </citation>
    <scope>NUCLEOTIDE SEQUENCE [LARGE SCALE GENOMIC DNA]</scope>
</reference>
<feature type="transmembrane region" description="Helical" evidence="1">
    <location>
        <begin position="21"/>
        <end position="43"/>
    </location>
</feature>
<evidence type="ECO:0000256" key="1">
    <source>
        <dbReference type="SAM" id="Phobius"/>
    </source>
</evidence>
<dbReference type="Pfam" id="PF13399">
    <property type="entry name" value="LytR_C"/>
    <property type="match status" value="1"/>
</dbReference>
<name>A0A2M8L3L0_9BACT</name>
<comment type="caution">
    <text evidence="3">The sequence shown here is derived from an EMBL/GenBank/DDBJ whole genome shotgun (WGS) entry which is preliminary data.</text>
</comment>
<evidence type="ECO:0000313" key="3">
    <source>
        <dbReference type="EMBL" id="PJE67503.1"/>
    </source>
</evidence>
<dbReference type="PANTHER" id="PTHR33392:SF6">
    <property type="entry name" value="POLYISOPRENYL-TEICHOIC ACID--PEPTIDOGLYCAN TEICHOIC ACID TRANSFERASE TAGU"/>
    <property type="match status" value="1"/>
</dbReference>
<dbReference type="Proteomes" id="UP000231474">
    <property type="component" value="Unassembled WGS sequence"/>
</dbReference>
<feature type="domain" description="LytR/CpsA/Psr regulator C-terminal" evidence="2">
    <location>
        <begin position="237"/>
        <end position="321"/>
    </location>
</feature>
<evidence type="ECO:0000259" key="2">
    <source>
        <dbReference type="Pfam" id="PF13399"/>
    </source>
</evidence>
<evidence type="ECO:0000313" key="4">
    <source>
        <dbReference type="Proteomes" id="UP000231474"/>
    </source>
</evidence>
<sequence>MVKAANQPRWQKEQKEKKQKRNFLVIRLWLFVICLLLLGGITFKVFQLVRRSLWNGRDRINFVLKGQKVVLASFEPSQESLSLILIPGQTLLEVCHGYGKYKVEAIPKLEEIEEKEGLLAESLQENFGIPVGGWMGEMSNVKCQMSNVKEKILCEMENQIFQKKMTNFSRWDLLRLWWEIKKVKAGNTEVLDLGKLNVLTQSKLPDGTTVFEIDSSRLDPLIQKYFSDLTLKQEGFSIEVLNGTTHLGLAEKGARILSNLGGEVVWVGNSEASSEKCVVGSGKNKKETYTVRKIIKIWNCNWQEKKEEGKAEITVILGEDYWQKLNQK</sequence>
<dbReference type="AlphaFoldDB" id="A0A2M8L3L0"/>
<keyword evidence="1" id="KW-0472">Membrane</keyword>
<dbReference type="PANTHER" id="PTHR33392">
    <property type="entry name" value="POLYISOPRENYL-TEICHOIC ACID--PEPTIDOGLYCAN TEICHOIC ACID TRANSFERASE TAGU"/>
    <property type="match status" value="1"/>
</dbReference>
<dbReference type="EMBL" id="PFEK01000041">
    <property type="protein sequence ID" value="PJE67503.1"/>
    <property type="molecule type" value="Genomic_DNA"/>
</dbReference>
<protein>
    <recommendedName>
        <fullName evidence="2">LytR/CpsA/Psr regulator C-terminal domain-containing protein</fullName>
    </recommendedName>
</protein>
<dbReference type="InterPro" id="IPR027381">
    <property type="entry name" value="LytR/CpsA/Psr_C"/>
</dbReference>